<dbReference type="InterPro" id="IPR011993">
    <property type="entry name" value="PH-like_dom_sf"/>
</dbReference>
<dbReference type="InterPro" id="IPR023362">
    <property type="entry name" value="PH-BEACH_dom"/>
</dbReference>
<protein>
    <recommendedName>
        <fullName evidence="1">BEACH-type PH domain-containing protein</fullName>
    </recommendedName>
</protein>
<evidence type="ECO:0000259" key="1">
    <source>
        <dbReference type="PROSITE" id="PS51783"/>
    </source>
</evidence>
<dbReference type="PANTHER" id="PTHR13743:SF136">
    <property type="entry name" value="BEACH DOMAIN-CONTAINING PROTEIN-RELATED"/>
    <property type="match status" value="1"/>
</dbReference>
<evidence type="ECO:0000313" key="2">
    <source>
        <dbReference type="EMBL" id="KAK1430335.1"/>
    </source>
</evidence>
<dbReference type="EMBL" id="JAUHHV010000003">
    <property type="protein sequence ID" value="KAK1430335.1"/>
    <property type="molecule type" value="Genomic_DNA"/>
</dbReference>
<proteinExistence type="predicted"/>
<dbReference type="Pfam" id="PF14844">
    <property type="entry name" value="PH_BEACH"/>
    <property type="match status" value="1"/>
</dbReference>
<evidence type="ECO:0000313" key="3">
    <source>
        <dbReference type="Proteomes" id="UP001229421"/>
    </source>
</evidence>
<sequence>MVDEKEQSGERPEKNLKNMNIGDVDAMLEQVCMGREKELDNLMNPNNNVDIYGFQVNYGALDFNSDVTQQSFFTSSPRPRPKPKLTSKQDMITEIQHLVDSAIMGQSESMETIKNIVSTGEHNFGDGIDAEAIADLLVDTLFTTMGGVDSFQEDDEEEEEDTNNIPAVMKNTHAAIISGEILPWLPWLTDTVGFMSPRTRMVRGLRTILRACTRNRAMCCAAGLTQVLLQTAEKIFLDDVGSTKQMKWNGAPLCSCLKYLAGHSVSVADLNTWFQLVKIMIKTPWGQRLMVSLEKALSGKESRGPQASFEFDGETSCLLGPGEGRWPFPKGYAFATWIFIESFARAAKSQGTDDDGTRNKPCIFSFVSSDNQGIEVYFHAQFLVVESGGGKGPKVLVHFSHAFKSQCWYFIALEHTLNGEISLYIDGKLQESRSFDLPRITKPLSFFCIGNNPPSTMAMAGLQQNSGKIPLFAEMGPIYIFKEPIGADMIGRLVSRGPDCIPSFGNAAGLMWMSTDAHVASIEEESACLDADIAGYLHLLYHPSLLTGRHCPDASPSGPSGLLLRSAEVLGHVPVTTRMRPTDALWALAYGGPMSLLPFIVSKVDNDTLEPEKGNLKSCLATTALAAPVFRIISLAIRHLGNSNELCRTRGPEVLSKVLTHLLKTLSSLDAAKHSVADEEIVAAVVSLCQSQKDNLTLKKQLFSTLLLDLKIWSLCSYGIQKKLLSSLADMVFTESSVMRDAKAIQALLDGCRRCYWTIHEKDSMNTFSINGGPRPIGEVNALVDELLVVIELLLVAAPPPMAVNDIRCLLGFIVDCPQPNQVARVLHLIYRLMVQPNASRAKTFAEAFISCGGIETLLVLLQCEAKTSDLDVPEYDDDILSVSRSKHESGLENYHNDDAGSLYGSEFSSYDPHNRNSNSGMASSIESRVSASESLFIKNLGSISFSISSENARNNVYNIDKSDGIVVAIIGVFGALVISGHLKFGSHAPADLTNNHHGLLEGAGNMFDDKVSLLHYALQKTLQGAPNRLMTGNVYTALLSASLNTSARDEELNFYDSQHRFEHLELLLVLLRSLPYSTKSFQTRALQDLLILACSHSENRNRLIKMEEWPGWLLEILISNHEMGVTNASSIKDVEDLIHSFLIIMLEHSMREKDGWKDIEATIHCAEWLSMVRGYNAREKRDRIEKLLPIFKRRLLGELLDFITRELRVQSQVIAAASAGMASYGLPPEVSKAEVENAAQLTEALVDNAIVMLMLVEDHFRLQHKIFSSTHIQPGSISPLSAVLPVVMSPSKESQGLPFEVIASMTDDNGEFSASTMERLTAAAAAEPYDSVSCAFVSYGSCAMDLAQGWKYRSRLWYGVDQPSNTVDFGGGGSGWDSWKSCLEKDSNGNWVEVPLIKKCLSLLQALLLDESGLSDGLDMSGGLGTALYHLLDSDQPFFSMLRMTLLSLREDDVGENGMIMKNNVTDDGSATSSLKSSPRTLTRQPNSALLWSVLSPILHTPVSESKRQRVLVASCVLYSEVWHAVSRDRLPLRKQYLEAVVPPLMAVIRKWRPLLAKIYELSPPNGLNPLAVKDPALDAESTPIQSALAMITPGWAAAFASPPAAMALAMIAAGAGGGESAGPTPVLNVHLKRDSSTLLERKSAKLDTFSSFQKPLEASAGVLKDKATARATALAAARDLERNAKIGSGRGLSAVAMATSAQRRSKSDIERAMRWNVSEAMGNAWMECLQSVDTKSVYGKDFNALSYKFVALLCGTLAFARSMQRSEGDRRARVDFISRLRVCSGMRVWRKLIHYLIESDTLFGLLSNNLCNPKRVLWKVDYMESSSRMHRCLRRDFKGVDHSGVAIDHDPTQLERDRENSILALKSLSTDQLTNEDDAVINTDEMWLYEDIQTRTSTTAEQHLQVPMDSNEPQVSNYQDLAQSPSAVAATDYFPTEHYEIIIVELPASMVRPLKVRHGTFQITTRRINFLVNKSEEKFEDKDRSWLMASLHQIHTRRYLLRRSALELFMLDRSNFFFDFGNAEARMSAYRAIVHARPPRLNNIYLATQILIRKCFWF</sequence>
<gene>
    <name evidence="2" type="ORF">QVD17_12998</name>
</gene>
<dbReference type="SUPFAM" id="SSF50729">
    <property type="entry name" value="PH domain-like"/>
    <property type="match status" value="1"/>
</dbReference>
<dbReference type="PANTHER" id="PTHR13743">
    <property type="entry name" value="BEIGE/BEACH-RELATED"/>
    <property type="match status" value="1"/>
</dbReference>
<dbReference type="InterPro" id="IPR050865">
    <property type="entry name" value="BEACH_Domain"/>
</dbReference>
<dbReference type="Gene3D" id="2.60.120.200">
    <property type="match status" value="1"/>
</dbReference>
<dbReference type="SUPFAM" id="SSF49899">
    <property type="entry name" value="Concanavalin A-like lectins/glucanases"/>
    <property type="match status" value="1"/>
</dbReference>
<dbReference type="CDD" id="cd01201">
    <property type="entry name" value="PH_BEACH"/>
    <property type="match status" value="1"/>
</dbReference>
<feature type="domain" description="BEACH-type PH" evidence="1">
    <location>
        <begin position="1939"/>
        <end position="2036"/>
    </location>
</feature>
<dbReference type="InterPro" id="IPR031570">
    <property type="entry name" value="NBEA/BDCP_DUF4704"/>
</dbReference>
<dbReference type="PROSITE" id="PS51783">
    <property type="entry name" value="PH_BEACH"/>
    <property type="match status" value="1"/>
</dbReference>
<accession>A0AAD8NVV9</accession>
<reference evidence="2" key="1">
    <citation type="journal article" date="2023" name="bioRxiv">
        <title>Improved chromosome-level genome assembly for marigold (Tagetes erecta).</title>
        <authorList>
            <person name="Jiang F."/>
            <person name="Yuan L."/>
            <person name="Wang S."/>
            <person name="Wang H."/>
            <person name="Xu D."/>
            <person name="Wang A."/>
            <person name="Fan W."/>
        </authorList>
    </citation>
    <scope>NUCLEOTIDE SEQUENCE</scope>
    <source>
        <strain evidence="2">WSJ</strain>
        <tissue evidence="2">Leaf</tissue>
    </source>
</reference>
<keyword evidence="3" id="KW-1185">Reference proteome</keyword>
<dbReference type="InterPro" id="IPR013320">
    <property type="entry name" value="ConA-like_dom_sf"/>
</dbReference>
<name>A0AAD8NVV9_TARER</name>
<organism evidence="2 3">
    <name type="scientific">Tagetes erecta</name>
    <name type="common">African marigold</name>
    <dbReference type="NCBI Taxonomy" id="13708"/>
    <lineage>
        <taxon>Eukaryota</taxon>
        <taxon>Viridiplantae</taxon>
        <taxon>Streptophyta</taxon>
        <taxon>Embryophyta</taxon>
        <taxon>Tracheophyta</taxon>
        <taxon>Spermatophyta</taxon>
        <taxon>Magnoliopsida</taxon>
        <taxon>eudicotyledons</taxon>
        <taxon>Gunneridae</taxon>
        <taxon>Pentapetalae</taxon>
        <taxon>asterids</taxon>
        <taxon>campanulids</taxon>
        <taxon>Asterales</taxon>
        <taxon>Asteraceae</taxon>
        <taxon>Asteroideae</taxon>
        <taxon>Heliantheae alliance</taxon>
        <taxon>Tageteae</taxon>
        <taxon>Tagetes</taxon>
    </lineage>
</organism>
<comment type="caution">
    <text evidence="2">The sequence shown here is derived from an EMBL/GenBank/DDBJ whole genome shotgun (WGS) entry which is preliminary data.</text>
</comment>
<dbReference type="Proteomes" id="UP001229421">
    <property type="component" value="Unassembled WGS sequence"/>
</dbReference>
<dbReference type="Pfam" id="PF15787">
    <property type="entry name" value="DUF4704"/>
    <property type="match status" value="2"/>
</dbReference>
<dbReference type="Gene3D" id="2.30.29.30">
    <property type="entry name" value="Pleckstrin-homology domain (PH domain)/Phosphotyrosine-binding domain (PTB)"/>
    <property type="match status" value="1"/>
</dbReference>